<dbReference type="GeneID" id="121100504"/>
<evidence type="ECO:0000313" key="3">
    <source>
        <dbReference type="RefSeq" id="XP_040477675.1"/>
    </source>
</evidence>
<feature type="compositionally biased region" description="Low complexity" evidence="1">
    <location>
        <begin position="328"/>
        <end position="339"/>
    </location>
</feature>
<feature type="compositionally biased region" description="Low complexity" evidence="1">
    <location>
        <begin position="381"/>
        <end position="390"/>
    </location>
</feature>
<evidence type="ECO:0000256" key="1">
    <source>
        <dbReference type="SAM" id="MobiDB-lite"/>
    </source>
</evidence>
<feature type="region of interest" description="Disordered" evidence="1">
    <location>
        <begin position="19"/>
        <end position="398"/>
    </location>
</feature>
<dbReference type="KEGG" id="umr:121100504"/>
<feature type="compositionally biased region" description="Pro residues" evidence="1">
    <location>
        <begin position="105"/>
        <end position="114"/>
    </location>
</feature>
<reference evidence="3" key="1">
    <citation type="submission" date="2025-08" db="UniProtKB">
        <authorList>
            <consortium name="RefSeq"/>
        </authorList>
    </citation>
    <scope>IDENTIFICATION</scope>
    <source>
        <tissue evidence="3">Whole blood</tissue>
    </source>
</reference>
<dbReference type="RefSeq" id="XP_040477675.1">
    <property type="nucleotide sequence ID" value="XM_040621741.1"/>
</dbReference>
<name>A0A8M1F6A9_URSMA</name>
<evidence type="ECO:0000313" key="2">
    <source>
        <dbReference type="Proteomes" id="UP000261680"/>
    </source>
</evidence>
<organism evidence="2 3">
    <name type="scientific">Ursus maritimus</name>
    <name type="common">Polar bear</name>
    <name type="synonym">Thalarctos maritimus</name>
    <dbReference type="NCBI Taxonomy" id="29073"/>
    <lineage>
        <taxon>Eukaryota</taxon>
        <taxon>Metazoa</taxon>
        <taxon>Chordata</taxon>
        <taxon>Craniata</taxon>
        <taxon>Vertebrata</taxon>
        <taxon>Euteleostomi</taxon>
        <taxon>Mammalia</taxon>
        <taxon>Eutheria</taxon>
        <taxon>Laurasiatheria</taxon>
        <taxon>Carnivora</taxon>
        <taxon>Caniformia</taxon>
        <taxon>Ursidae</taxon>
        <taxon>Ursus</taxon>
    </lineage>
</organism>
<dbReference type="OrthoDB" id="10676741at2759"/>
<protein>
    <submittedName>
        <fullName evidence="3">Collagen alpha-1(I) chain-like</fullName>
    </submittedName>
</protein>
<dbReference type="AlphaFoldDB" id="A0A8M1F6A9"/>
<gene>
    <name evidence="3" type="primary">LOC121100504</name>
</gene>
<sequence length="398" mass="41486">MPLLPFVWDGRVGAGIRKAPTPVAHSWKPPRQRRRQAAQPRLLGHRALVLGLPRGARTFGKVRGHSPRPHFPPRVTGPSHAGRPPPRRGHQTVRAAPPGRLRARIPPPAPPPAGAPLGPQGSPSPAGAAGYRPQPGGSPGGRTEREDVARTEVASGEAGSVLERPGRGQGAGTAPGAAGPDPPREHLGVRGPGPPPPGAERRPQLPAPLRTPALLPPPYGNLQPLKVTRRRFLGLSARPPPPGQRSCRGDSGRGSGFLGQNLLGRMGRARGGGRAREPLPGFFIKKNLPASFPPPSRGKLGGRAGNRSPARCGPKVEAKPPPGPRVPGVPRRARGAPAVWRQVFPGKPGAPGALRDRIALRRTQRPAGAFQRAGPSGRGAGSRSPPVSRSCTPYLLSG</sequence>
<keyword evidence="2" id="KW-1185">Reference proteome</keyword>
<feature type="compositionally biased region" description="Low complexity" evidence="1">
    <location>
        <begin position="115"/>
        <end position="133"/>
    </location>
</feature>
<dbReference type="Proteomes" id="UP000261680">
    <property type="component" value="Unplaced"/>
</dbReference>
<accession>A0A8M1F6A9</accession>
<proteinExistence type="predicted"/>